<dbReference type="Proteomes" id="UP000016927">
    <property type="component" value="Unassembled WGS sequence"/>
</dbReference>
<dbReference type="Pfam" id="PF17008">
    <property type="entry name" value="DUF5088"/>
    <property type="match status" value="1"/>
</dbReference>
<accession>R0MFF2</accession>
<organism evidence="1 2">
    <name type="scientific">Nosema bombycis (strain CQ1 / CVCC 102059)</name>
    <name type="common">Microsporidian parasite</name>
    <name type="synonym">Pebrine of silkworm</name>
    <dbReference type="NCBI Taxonomy" id="578461"/>
    <lineage>
        <taxon>Eukaryota</taxon>
        <taxon>Fungi</taxon>
        <taxon>Fungi incertae sedis</taxon>
        <taxon>Microsporidia</taxon>
        <taxon>Nosematidae</taxon>
        <taxon>Nosema</taxon>
    </lineage>
</organism>
<sequence>MKKYQIVEILRTPSTKKEYEFVCLVYNGSLELKKAKTSLAEKLRKGEIFKGDFVIIKDETSEGVDMEVCEEEGEAYDGVLNYVEYIYGAEKYLPFLNDTLPYCETPIESVPAQKVSSSTHSSNNTIFHHSLNAIPNPLIGKVVYKTRINYTNLKYYFFMILQINNELLKVFIWRENIKYSALKVGDIVGLQKYRVSKGYQGLSCLDYNRFSEAAYFDTKEVTGIELVKFDTEIDCKAKSFLPSIEGFISYKSVLTRRNHGGLDEYYLLVVNNEPVVLFFNSDLKFYEIEAGNYIKITI</sequence>
<proteinExistence type="predicted"/>
<reference evidence="1 2" key="1">
    <citation type="journal article" date="2013" name="BMC Genomics">
        <title>Comparative genomics of parasitic silkworm microsporidia reveal an association between genome expansion and host adaptation.</title>
        <authorList>
            <person name="Pan G."/>
            <person name="Xu J."/>
            <person name="Li T."/>
            <person name="Xia Q."/>
            <person name="Liu S.L."/>
            <person name="Zhang G."/>
            <person name="Li S."/>
            <person name="Li C."/>
            <person name="Liu H."/>
            <person name="Yang L."/>
            <person name="Liu T."/>
            <person name="Zhang X."/>
            <person name="Wu Z."/>
            <person name="Fan W."/>
            <person name="Dang X."/>
            <person name="Xiang H."/>
            <person name="Tao M."/>
            <person name="Li Y."/>
            <person name="Hu J."/>
            <person name="Li Z."/>
            <person name="Lin L."/>
            <person name="Luo J."/>
            <person name="Geng L."/>
            <person name="Wang L."/>
            <person name="Long M."/>
            <person name="Wan Y."/>
            <person name="He N."/>
            <person name="Zhang Z."/>
            <person name="Lu C."/>
            <person name="Keeling P.J."/>
            <person name="Wang J."/>
            <person name="Xiang Z."/>
            <person name="Zhou Z."/>
        </authorList>
    </citation>
    <scope>NUCLEOTIDE SEQUENCE [LARGE SCALE GENOMIC DNA]</scope>
    <source>
        <strain evidence="2">CQ1 / CVCC 102059</strain>
    </source>
</reference>
<dbReference type="OrthoDB" id="2193826at2759"/>
<protein>
    <submittedName>
        <fullName evidence="1">Uncharacterized protein</fullName>
    </submittedName>
</protein>
<dbReference type="InterPro" id="IPR031540">
    <property type="entry name" value="DUF5088"/>
</dbReference>
<dbReference type="VEuPathDB" id="MicrosporidiaDB:NBO_353g0002"/>
<dbReference type="HOGENOM" id="CLU_934138_0_0_1"/>
<evidence type="ECO:0000313" key="2">
    <source>
        <dbReference type="Proteomes" id="UP000016927"/>
    </source>
</evidence>
<dbReference type="AlphaFoldDB" id="R0MFF2"/>
<keyword evidence="2" id="KW-1185">Reference proteome</keyword>
<dbReference type="EMBL" id="KB909261">
    <property type="protein sequence ID" value="EOB12860.1"/>
    <property type="molecule type" value="Genomic_DNA"/>
</dbReference>
<evidence type="ECO:0000313" key="1">
    <source>
        <dbReference type="EMBL" id="EOB12860.1"/>
    </source>
</evidence>
<name>R0MFF2_NOSB1</name>
<gene>
    <name evidence="1" type="ORF">NBO_353g0002</name>
</gene>